<evidence type="ECO:0000256" key="1">
    <source>
        <dbReference type="ARBA" id="ARBA00022448"/>
    </source>
</evidence>
<dbReference type="Proteomes" id="UP000782610">
    <property type="component" value="Unassembled WGS sequence"/>
</dbReference>
<dbReference type="GO" id="GO:0020037">
    <property type="term" value="F:heme binding"/>
    <property type="evidence" value="ECO:0007669"/>
    <property type="project" value="InterPro"/>
</dbReference>
<evidence type="ECO:0000313" key="10">
    <source>
        <dbReference type="EMBL" id="MBI4921164.1"/>
    </source>
</evidence>
<dbReference type="InterPro" id="IPR009056">
    <property type="entry name" value="Cyt_c-like_dom"/>
</dbReference>
<evidence type="ECO:0000256" key="8">
    <source>
        <dbReference type="SAM" id="Phobius"/>
    </source>
</evidence>
<evidence type="ECO:0000256" key="4">
    <source>
        <dbReference type="ARBA" id="ARBA00022982"/>
    </source>
</evidence>
<sequence>MDSFELNKIIGAILGTLLFVMGIGFVAEAIYHPVTGQGPGYDLPAPPEEGNDDGGPPPPAEIVSIGTLLAAADPKAGEASAKKCQACHDLTSGGPNKTGPNLYDVVERVIGSHPGFGYSPGMVEHQGKGDTWTYDALNQFIISPKAFVPGTKMAFAGVKDDKERANIIAFLATLSASPKPFPPADAAPVPDASASSEAPADTSSEAPAASSEAPAASSEAPASSESSAAQ</sequence>
<evidence type="ECO:0000256" key="5">
    <source>
        <dbReference type="ARBA" id="ARBA00023004"/>
    </source>
</evidence>
<dbReference type="AlphaFoldDB" id="A0A933KYX8"/>
<evidence type="ECO:0000256" key="3">
    <source>
        <dbReference type="ARBA" id="ARBA00022723"/>
    </source>
</evidence>
<feature type="transmembrane region" description="Helical" evidence="8">
    <location>
        <begin position="12"/>
        <end position="31"/>
    </location>
</feature>
<dbReference type="PROSITE" id="PS51007">
    <property type="entry name" value="CYTC"/>
    <property type="match status" value="1"/>
</dbReference>
<organism evidence="10 11">
    <name type="scientific">Devosia nanyangense</name>
    <dbReference type="NCBI Taxonomy" id="1228055"/>
    <lineage>
        <taxon>Bacteria</taxon>
        <taxon>Pseudomonadati</taxon>
        <taxon>Pseudomonadota</taxon>
        <taxon>Alphaproteobacteria</taxon>
        <taxon>Hyphomicrobiales</taxon>
        <taxon>Devosiaceae</taxon>
        <taxon>Devosia</taxon>
    </lineage>
</organism>
<name>A0A933KYX8_9HYPH</name>
<evidence type="ECO:0000256" key="2">
    <source>
        <dbReference type="ARBA" id="ARBA00022617"/>
    </source>
</evidence>
<dbReference type="PRINTS" id="PR00604">
    <property type="entry name" value="CYTCHRMECIAB"/>
</dbReference>
<dbReference type="PANTHER" id="PTHR11961">
    <property type="entry name" value="CYTOCHROME C"/>
    <property type="match status" value="1"/>
</dbReference>
<keyword evidence="2 6" id="KW-0349">Heme</keyword>
<dbReference type="Gene3D" id="1.10.760.10">
    <property type="entry name" value="Cytochrome c-like domain"/>
    <property type="match status" value="1"/>
</dbReference>
<feature type="compositionally biased region" description="Low complexity" evidence="7">
    <location>
        <begin position="186"/>
        <end position="230"/>
    </location>
</feature>
<protein>
    <submittedName>
        <fullName evidence="10">Cytochrome c family protein</fullName>
    </submittedName>
</protein>
<dbReference type="InterPro" id="IPR036909">
    <property type="entry name" value="Cyt_c-like_dom_sf"/>
</dbReference>
<keyword evidence="8" id="KW-0812">Transmembrane</keyword>
<keyword evidence="8" id="KW-1133">Transmembrane helix</keyword>
<keyword evidence="5 6" id="KW-0408">Iron</keyword>
<dbReference type="EMBL" id="JACRAF010000017">
    <property type="protein sequence ID" value="MBI4921164.1"/>
    <property type="molecule type" value="Genomic_DNA"/>
</dbReference>
<gene>
    <name evidence="10" type="ORF">HY834_05405</name>
</gene>
<keyword evidence="4" id="KW-0249">Electron transport</keyword>
<feature type="region of interest" description="Disordered" evidence="7">
    <location>
        <begin position="40"/>
        <end position="60"/>
    </location>
</feature>
<evidence type="ECO:0000313" key="11">
    <source>
        <dbReference type="Proteomes" id="UP000782610"/>
    </source>
</evidence>
<evidence type="ECO:0000259" key="9">
    <source>
        <dbReference type="PROSITE" id="PS51007"/>
    </source>
</evidence>
<dbReference type="GO" id="GO:0009055">
    <property type="term" value="F:electron transfer activity"/>
    <property type="evidence" value="ECO:0007669"/>
    <property type="project" value="InterPro"/>
</dbReference>
<dbReference type="SUPFAM" id="SSF46626">
    <property type="entry name" value="Cytochrome c"/>
    <property type="match status" value="1"/>
</dbReference>
<proteinExistence type="predicted"/>
<accession>A0A933KYX8</accession>
<feature type="region of interest" description="Disordered" evidence="7">
    <location>
        <begin position="177"/>
        <end position="230"/>
    </location>
</feature>
<keyword evidence="8" id="KW-0472">Membrane</keyword>
<comment type="caution">
    <text evidence="10">The sequence shown here is derived from an EMBL/GenBank/DDBJ whole genome shotgun (WGS) entry which is preliminary data.</text>
</comment>
<keyword evidence="3 6" id="KW-0479">Metal-binding</keyword>
<evidence type="ECO:0000256" key="6">
    <source>
        <dbReference type="PROSITE-ProRule" id="PRU00433"/>
    </source>
</evidence>
<feature type="domain" description="Cytochrome c" evidence="9">
    <location>
        <begin position="72"/>
        <end position="175"/>
    </location>
</feature>
<reference evidence="10" key="1">
    <citation type="submission" date="2020-07" db="EMBL/GenBank/DDBJ databases">
        <title>Huge and variable diversity of episymbiotic CPR bacteria and DPANN archaea in groundwater ecosystems.</title>
        <authorList>
            <person name="He C.Y."/>
            <person name="Keren R."/>
            <person name="Whittaker M."/>
            <person name="Farag I.F."/>
            <person name="Doudna J."/>
            <person name="Cate J.H.D."/>
            <person name="Banfield J.F."/>
        </authorList>
    </citation>
    <scope>NUCLEOTIDE SEQUENCE</scope>
    <source>
        <strain evidence="10">NC_groundwater_1586_Pr3_B-0.1um_66_15</strain>
    </source>
</reference>
<dbReference type="InterPro" id="IPR002327">
    <property type="entry name" value="Cyt_c_1A/1B"/>
</dbReference>
<keyword evidence="1" id="KW-0813">Transport</keyword>
<dbReference type="GO" id="GO:0046872">
    <property type="term" value="F:metal ion binding"/>
    <property type="evidence" value="ECO:0007669"/>
    <property type="project" value="UniProtKB-KW"/>
</dbReference>
<evidence type="ECO:0000256" key="7">
    <source>
        <dbReference type="SAM" id="MobiDB-lite"/>
    </source>
</evidence>